<evidence type="ECO:0000256" key="1">
    <source>
        <dbReference type="SAM" id="MobiDB-lite"/>
    </source>
</evidence>
<gene>
    <name evidence="2" type="ORF">SAMN04488561_1913</name>
</gene>
<accession>A0A1H5K632</accession>
<dbReference type="Proteomes" id="UP000181980">
    <property type="component" value="Unassembled WGS sequence"/>
</dbReference>
<keyword evidence="3" id="KW-1185">Reference proteome</keyword>
<dbReference type="STRING" id="561176.SAMN04488561_1913"/>
<sequence>MSSRGGTTLDAATRVPREQLLAQAWAGLGTGVAPLSNASGRPLVRTVRLILDPLVLRPAQNPRFAGATVAAADAAELTRLVAAAGPVLTATAAWFVLVKRERRRAGVTDGNPQERYFQRCYELAHRHGHPDDVAGAAELAAATVAAARTADGRVTAAAVRAHVTDPAHAAELARRLDAAWTARATPSAPAEPPPQLDEVLATCATAPGPRAWAALVDGGHGSRDAAHLEPPGAARDHGLTDRASVAPPGLGDAASKRRLPKPFDRSVLERLFAGVATGHPIDGDVAALVGAEIGRSAQPWQLAGEPGRVLLALGRAAGPALGDGDAAGWAPGDARTRLRSRWRREAYVHRVLRLPPAEAAAVPDELRAEVRDVRAAYLRRLWVRLHGRELRGQDVDAGQCWDLLDGVLRSVILDQRDRLRTALSRDAEVRP</sequence>
<evidence type="ECO:0000313" key="3">
    <source>
        <dbReference type="Proteomes" id="UP000181980"/>
    </source>
</evidence>
<dbReference type="RefSeq" id="WP_069115228.1">
    <property type="nucleotide sequence ID" value="NZ_FNUC01000003.1"/>
</dbReference>
<proteinExistence type="predicted"/>
<dbReference type="AlphaFoldDB" id="A0A1H5K632"/>
<dbReference type="OrthoDB" id="5056882at2"/>
<organism evidence="2 3">
    <name type="scientific">Jiangella alba</name>
    <dbReference type="NCBI Taxonomy" id="561176"/>
    <lineage>
        <taxon>Bacteria</taxon>
        <taxon>Bacillati</taxon>
        <taxon>Actinomycetota</taxon>
        <taxon>Actinomycetes</taxon>
        <taxon>Jiangellales</taxon>
        <taxon>Jiangellaceae</taxon>
        <taxon>Jiangella</taxon>
    </lineage>
</organism>
<protein>
    <submittedName>
        <fullName evidence="2">Uncharacterized protein</fullName>
    </submittedName>
</protein>
<dbReference type="EMBL" id="FNUC01000003">
    <property type="protein sequence ID" value="SEE60229.1"/>
    <property type="molecule type" value="Genomic_DNA"/>
</dbReference>
<feature type="region of interest" description="Disordered" evidence="1">
    <location>
        <begin position="220"/>
        <end position="258"/>
    </location>
</feature>
<reference evidence="3" key="1">
    <citation type="submission" date="2016-10" db="EMBL/GenBank/DDBJ databases">
        <authorList>
            <person name="Varghese N."/>
            <person name="Submissions S."/>
        </authorList>
    </citation>
    <scope>NUCLEOTIDE SEQUENCE [LARGE SCALE GENOMIC DNA]</scope>
    <source>
        <strain evidence="3">DSM 45237</strain>
    </source>
</reference>
<evidence type="ECO:0000313" key="2">
    <source>
        <dbReference type="EMBL" id="SEE60229.1"/>
    </source>
</evidence>
<name>A0A1H5K632_9ACTN</name>